<evidence type="ECO:0000256" key="1">
    <source>
        <dbReference type="ARBA" id="ARBA00004275"/>
    </source>
</evidence>
<dbReference type="Gene3D" id="3.30.300.30">
    <property type="match status" value="1"/>
</dbReference>
<proteinExistence type="inferred from homology"/>
<dbReference type="SUPFAM" id="SSF56801">
    <property type="entry name" value="Acetyl-CoA synthetase-like"/>
    <property type="match status" value="1"/>
</dbReference>
<name>A0ABP1RQB0_9HEXA</name>
<dbReference type="Proteomes" id="UP001642540">
    <property type="component" value="Unassembled WGS sequence"/>
</dbReference>
<dbReference type="PROSITE" id="PS00455">
    <property type="entry name" value="AMP_BINDING"/>
    <property type="match status" value="1"/>
</dbReference>
<comment type="similarity">
    <text evidence="2">Belongs to the ATP-dependent AMP-binding enzyme family.</text>
</comment>
<keyword evidence="3" id="KW-0436">Ligase</keyword>
<organism evidence="7 8">
    <name type="scientific">Orchesella dallaii</name>
    <dbReference type="NCBI Taxonomy" id="48710"/>
    <lineage>
        <taxon>Eukaryota</taxon>
        <taxon>Metazoa</taxon>
        <taxon>Ecdysozoa</taxon>
        <taxon>Arthropoda</taxon>
        <taxon>Hexapoda</taxon>
        <taxon>Collembola</taxon>
        <taxon>Entomobryomorpha</taxon>
        <taxon>Entomobryoidea</taxon>
        <taxon>Orchesellidae</taxon>
        <taxon>Orchesellinae</taxon>
        <taxon>Orchesella</taxon>
    </lineage>
</organism>
<evidence type="ECO:0000259" key="5">
    <source>
        <dbReference type="Pfam" id="PF00501"/>
    </source>
</evidence>
<feature type="domain" description="AMP-dependent synthetase/ligase" evidence="5">
    <location>
        <begin position="40"/>
        <end position="411"/>
    </location>
</feature>
<evidence type="ECO:0000256" key="3">
    <source>
        <dbReference type="ARBA" id="ARBA00022598"/>
    </source>
</evidence>
<evidence type="ECO:0000313" key="8">
    <source>
        <dbReference type="Proteomes" id="UP001642540"/>
    </source>
</evidence>
<evidence type="ECO:0000256" key="2">
    <source>
        <dbReference type="ARBA" id="ARBA00006432"/>
    </source>
</evidence>
<protein>
    <submittedName>
        <fullName evidence="7">Uncharacterized protein</fullName>
    </submittedName>
</protein>
<dbReference type="PANTHER" id="PTHR24096:SF149">
    <property type="entry name" value="AMP-BINDING DOMAIN-CONTAINING PROTEIN-RELATED"/>
    <property type="match status" value="1"/>
</dbReference>
<dbReference type="Pfam" id="PF13193">
    <property type="entry name" value="AMP-binding_C"/>
    <property type="match status" value="1"/>
</dbReference>
<evidence type="ECO:0000259" key="6">
    <source>
        <dbReference type="Pfam" id="PF13193"/>
    </source>
</evidence>
<reference evidence="7 8" key="1">
    <citation type="submission" date="2024-08" db="EMBL/GenBank/DDBJ databases">
        <authorList>
            <person name="Cucini C."/>
            <person name="Frati F."/>
        </authorList>
    </citation>
    <scope>NUCLEOTIDE SEQUENCE [LARGE SCALE GENOMIC DNA]</scope>
</reference>
<gene>
    <name evidence="7" type="ORF">ODALV1_LOCUS24847</name>
</gene>
<dbReference type="InterPro" id="IPR025110">
    <property type="entry name" value="AMP-bd_C"/>
</dbReference>
<dbReference type="Gene3D" id="3.40.50.12780">
    <property type="entry name" value="N-terminal domain of ligase-like"/>
    <property type="match status" value="1"/>
</dbReference>
<accession>A0ABP1RQB0</accession>
<dbReference type="EMBL" id="CAXLJM020000095">
    <property type="protein sequence ID" value="CAL8132968.1"/>
    <property type="molecule type" value="Genomic_DNA"/>
</dbReference>
<dbReference type="InterPro" id="IPR045851">
    <property type="entry name" value="AMP-bd_C_sf"/>
</dbReference>
<dbReference type="InterPro" id="IPR042099">
    <property type="entry name" value="ANL_N_sf"/>
</dbReference>
<comment type="subcellular location">
    <subcellularLocation>
        <location evidence="1">Peroxisome</location>
    </subcellularLocation>
</comment>
<evidence type="ECO:0000256" key="4">
    <source>
        <dbReference type="ARBA" id="ARBA00023140"/>
    </source>
</evidence>
<dbReference type="InterPro" id="IPR000873">
    <property type="entry name" value="AMP-dep_synth/lig_dom"/>
</dbReference>
<sequence length="556" mass="61296">MNTDSESGLILRSEFDCLWELPPEQNVSNYIIRKAKEHHEAGRVAAVKNAVTEETINYGDIDQISRSIASKLHKLGLRKGDTVIYSTHDPAKVHVFLTGVWRANGIVRSSYPEDVGDVLVRRILESQALFLACDEHIAEEYINAVKSVPWNVTVIVFGNNVAPSPLGCLSIQEFYEDDGNDAPETNTTLEDIALILPTSGTTGDSKGAVYTHRILLENILAQENMPFTDKDEEPTIITSRQTHYVGAVVALSFLTKGRMLLTMSTVSVERLLETVDKYGVRAIVGFPKYLIGLVNHPDAVQYDTSSIHYLACAGQVVVPEALALIKMLPNLQTFINLYGMTEAGLLVTSADWAAMKNGICKALDDEKDYTVGKLPPKTQLKVLDFETGNVVGADCKGELCFKTPIMTAGYLNRVEEEAETFQDGWVKTGDVGYYDENGFIYIVDRAKEIFKYYNNHISPSEIENVLLGHPSVAEAVVIGVLDPEGGGYIPRGFIVPKTEHVISEVELKSYAEQNLPSYKQLKGGIFILSQIPVGKTGKVTRKLFTELELPIPAPAH</sequence>
<dbReference type="InterPro" id="IPR020845">
    <property type="entry name" value="AMP-binding_CS"/>
</dbReference>
<keyword evidence="4" id="KW-0576">Peroxisome</keyword>
<evidence type="ECO:0000313" key="7">
    <source>
        <dbReference type="EMBL" id="CAL8132968.1"/>
    </source>
</evidence>
<keyword evidence="8" id="KW-1185">Reference proteome</keyword>
<feature type="domain" description="AMP-binding enzyme C-terminal" evidence="6">
    <location>
        <begin position="461"/>
        <end position="538"/>
    </location>
</feature>
<dbReference type="Pfam" id="PF00501">
    <property type="entry name" value="AMP-binding"/>
    <property type="match status" value="1"/>
</dbReference>
<comment type="caution">
    <text evidence="7">The sequence shown here is derived from an EMBL/GenBank/DDBJ whole genome shotgun (WGS) entry which is preliminary data.</text>
</comment>
<dbReference type="PANTHER" id="PTHR24096">
    <property type="entry name" value="LONG-CHAIN-FATTY-ACID--COA LIGASE"/>
    <property type="match status" value="1"/>
</dbReference>